<organism evidence="1">
    <name type="scientific">Arundo donax</name>
    <name type="common">Giant reed</name>
    <name type="synonym">Donax arundinaceus</name>
    <dbReference type="NCBI Taxonomy" id="35708"/>
    <lineage>
        <taxon>Eukaryota</taxon>
        <taxon>Viridiplantae</taxon>
        <taxon>Streptophyta</taxon>
        <taxon>Embryophyta</taxon>
        <taxon>Tracheophyta</taxon>
        <taxon>Spermatophyta</taxon>
        <taxon>Magnoliopsida</taxon>
        <taxon>Liliopsida</taxon>
        <taxon>Poales</taxon>
        <taxon>Poaceae</taxon>
        <taxon>PACMAD clade</taxon>
        <taxon>Arundinoideae</taxon>
        <taxon>Arundineae</taxon>
        <taxon>Arundo</taxon>
    </lineage>
</organism>
<reference evidence="1" key="1">
    <citation type="submission" date="2014-09" db="EMBL/GenBank/DDBJ databases">
        <authorList>
            <person name="Magalhaes I.L.F."/>
            <person name="Oliveira U."/>
            <person name="Santos F.R."/>
            <person name="Vidigal T.H.D.A."/>
            <person name="Brescovit A.D."/>
            <person name="Santos A.J."/>
        </authorList>
    </citation>
    <scope>NUCLEOTIDE SEQUENCE</scope>
    <source>
        <tissue evidence="1">Shoot tissue taken approximately 20 cm above the soil surface</tissue>
    </source>
</reference>
<evidence type="ECO:0000313" key="1">
    <source>
        <dbReference type="EMBL" id="JAD29184.1"/>
    </source>
</evidence>
<accession>A0A0A8YQP8</accession>
<protein>
    <submittedName>
        <fullName evidence="1">Uncharacterized protein</fullName>
    </submittedName>
</protein>
<reference evidence="1" key="2">
    <citation type="journal article" date="2015" name="Data Brief">
        <title>Shoot transcriptome of the giant reed, Arundo donax.</title>
        <authorList>
            <person name="Barrero R.A."/>
            <person name="Guerrero F.D."/>
            <person name="Moolhuijzen P."/>
            <person name="Goolsby J.A."/>
            <person name="Tidwell J."/>
            <person name="Bellgard S.E."/>
            <person name="Bellgard M.I."/>
        </authorList>
    </citation>
    <scope>NUCLEOTIDE SEQUENCE</scope>
    <source>
        <tissue evidence="1">Shoot tissue taken approximately 20 cm above the soil surface</tissue>
    </source>
</reference>
<name>A0A0A8YQP8_ARUDO</name>
<sequence>MLNSMQGNKTLEVSDCCYT</sequence>
<dbReference type="AlphaFoldDB" id="A0A0A8YQP8"/>
<dbReference type="EMBL" id="GBRH01268711">
    <property type="protein sequence ID" value="JAD29184.1"/>
    <property type="molecule type" value="Transcribed_RNA"/>
</dbReference>
<proteinExistence type="predicted"/>